<accession>A0ABQ2GHW7</accession>
<name>A0ABQ2GHW7_9DEIO</name>
<gene>
    <name evidence="1" type="ORF">GCM10010841_00930</name>
</gene>
<proteinExistence type="predicted"/>
<evidence type="ECO:0000313" key="1">
    <source>
        <dbReference type="EMBL" id="GGL96355.1"/>
    </source>
</evidence>
<reference evidence="2" key="1">
    <citation type="journal article" date="2019" name="Int. J. Syst. Evol. Microbiol.">
        <title>The Global Catalogue of Microorganisms (GCM) 10K type strain sequencing project: providing services to taxonomists for standard genome sequencing and annotation.</title>
        <authorList>
            <consortium name="The Broad Institute Genomics Platform"/>
            <consortium name="The Broad Institute Genome Sequencing Center for Infectious Disease"/>
            <person name="Wu L."/>
            <person name="Ma J."/>
        </authorList>
    </citation>
    <scope>NUCLEOTIDE SEQUENCE [LARGE SCALE GENOMIC DNA]</scope>
    <source>
        <strain evidence="2">JCM 15443</strain>
    </source>
</reference>
<dbReference type="EMBL" id="BMOM01000001">
    <property type="protein sequence ID" value="GGL96355.1"/>
    <property type="molecule type" value="Genomic_DNA"/>
</dbReference>
<comment type="caution">
    <text evidence="1">The sequence shown here is derived from an EMBL/GenBank/DDBJ whole genome shotgun (WGS) entry which is preliminary data.</text>
</comment>
<keyword evidence="2" id="KW-1185">Reference proteome</keyword>
<protein>
    <submittedName>
        <fullName evidence="1">Uncharacterized protein</fullName>
    </submittedName>
</protein>
<dbReference type="Proteomes" id="UP000661918">
    <property type="component" value="Unassembled WGS sequence"/>
</dbReference>
<sequence>MPSTFWAIRGLLYPARTGSRKYNTRKVMVMVSVKELRCATNWWYAAFLVLDELGWALTTVIETS</sequence>
<evidence type="ECO:0000313" key="2">
    <source>
        <dbReference type="Proteomes" id="UP000661918"/>
    </source>
</evidence>
<organism evidence="1 2">
    <name type="scientific">Deinococcus aerophilus</name>
    <dbReference type="NCBI Taxonomy" id="522488"/>
    <lineage>
        <taxon>Bacteria</taxon>
        <taxon>Thermotogati</taxon>
        <taxon>Deinococcota</taxon>
        <taxon>Deinococci</taxon>
        <taxon>Deinococcales</taxon>
        <taxon>Deinococcaceae</taxon>
        <taxon>Deinococcus</taxon>
    </lineage>
</organism>